<dbReference type="PROSITE" id="PS51465">
    <property type="entry name" value="KAZAL_2"/>
    <property type="match status" value="1"/>
</dbReference>
<dbReference type="EMBL" id="JACAGB010000008">
    <property type="protein sequence ID" value="KAF6347460.1"/>
    <property type="molecule type" value="Genomic_DNA"/>
</dbReference>
<dbReference type="Pfam" id="PF00050">
    <property type="entry name" value="Kazal_1"/>
    <property type="match status" value="1"/>
</dbReference>
<sequence length="115" mass="12458">MDPLINTACRTSTVMNPIKTFPTDLTGLVDMKPSGSLLLLVSMVYLFLFAGAVSQGGSQAFCSSFEKTVTDERPCSKIQKPVCGTDGQTYNNRCEFCKAAKEKNGKLGIKYEGNC</sequence>
<keyword evidence="2" id="KW-0964">Secreted</keyword>
<keyword evidence="4" id="KW-1133">Transmembrane helix</keyword>
<gene>
    <name evidence="6" type="ORF">mPipKuh1_016572</name>
</gene>
<organism evidence="6 7">
    <name type="scientific">Pipistrellus kuhlii</name>
    <name type="common">Kuhl's pipistrelle</name>
    <dbReference type="NCBI Taxonomy" id="59472"/>
    <lineage>
        <taxon>Eukaryota</taxon>
        <taxon>Metazoa</taxon>
        <taxon>Chordata</taxon>
        <taxon>Craniata</taxon>
        <taxon>Vertebrata</taxon>
        <taxon>Euteleostomi</taxon>
        <taxon>Mammalia</taxon>
        <taxon>Eutheria</taxon>
        <taxon>Laurasiatheria</taxon>
        <taxon>Chiroptera</taxon>
        <taxon>Yangochiroptera</taxon>
        <taxon>Vespertilionidae</taxon>
        <taxon>Pipistrellus</taxon>
    </lineage>
</organism>
<dbReference type="PANTHER" id="PTHR47499">
    <property type="entry name" value="SERINE PROTEASE INHIBITOR KAZAL-TYPE 7 SPINK7"/>
    <property type="match status" value="1"/>
</dbReference>
<keyword evidence="7" id="KW-1185">Reference proteome</keyword>
<evidence type="ECO:0000259" key="5">
    <source>
        <dbReference type="PROSITE" id="PS51465"/>
    </source>
</evidence>
<name>A0A7J7XDQ9_PIPKU</name>
<dbReference type="Gene3D" id="3.30.60.30">
    <property type="match status" value="1"/>
</dbReference>
<comment type="subcellular location">
    <subcellularLocation>
        <location evidence="1">Secreted</location>
    </subcellularLocation>
</comment>
<dbReference type="InterPro" id="IPR050159">
    <property type="entry name" value="Kazal-type_SerProtInhib"/>
</dbReference>
<feature type="transmembrane region" description="Helical" evidence="4">
    <location>
        <begin position="35"/>
        <end position="53"/>
    </location>
</feature>
<dbReference type="Proteomes" id="UP000558488">
    <property type="component" value="Unassembled WGS sequence"/>
</dbReference>
<dbReference type="PROSITE" id="PS00282">
    <property type="entry name" value="KAZAL_1"/>
    <property type="match status" value="1"/>
</dbReference>
<dbReference type="InterPro" id="IPR036058">
    <property type="entry name" value="Kazal_dom_sf"/>
</dbReference>
<dbReference type="GO" id="GO:0005576">
    <property type="term" value="C:extracellular region"/>
    <property type="evidence" value="ECO:0007669"/>
    <property type="project" value="UniProtKB-SubCell"/>
</dbReference>
<dbReference type="SUPFAM" id="SSF100895">
    <property type="entry name" value="Kazal-type serine protease inhibitors"/>
    <property type="match status" value="1"/>
</dbReference>
<keyword evidence="3" id="KW-1015">Disulfide bond</keyword>
<dbReference type="SMART" id="SM00280">
    <property type="entry name" value="KAZAL"/>
    <property type="match status" value="1"/>
</dbReference>
<evidence type="ECO:0000256" key="2">
    <source>
        <dbReference type="ARBA" id="ARBA00022525"/>
    </source>
</evidence>
<comment type="caution">
    <text evidence="6">The sequence shown here is derived from an EMBL/GenBank/DDBJ whole genome shotgun (WGS) entry which is preliminary data.</text>
</comment>
<dbReference type="CDD" id="cd00104">
    <property type="entry name" value="KAZAL_FS"/>
    <property type="match status" value="1"/>
</dbReference>
<evidence type="ECO:0000256" key="1">
    <source>
        <dbReference type="ARBA" id="ARBA00004613"/>
    </source>
</evidence>
<proteinExistence type="predicted"/>
<dbReference type="InterPro" id="IPR002350">
    <property type="entry name" value="Kazal_dom"/>
</dbReference>
<feature type="domain" description="Kazal-like" evidence="5">
    <location>
        <begin position="56"/>
        <end position="115"/>
    </location>
</feature>
<evidence type="ECO:0000313" key="7">
    <source>
        <dbReference type="Proteomes" id="UP000558488"/>
    </source>
</evidence>
<dbReference type="PANTHER" id="PTHR47499:SF4">
    <property type="entry name" value="SERINE PROTEASE INHIBITOR KAZAL-TYPE 12"/>
    <property type="match status" value="1"/>
</dbReference>
<evidence type="ECO:0000256" key="3">
    <source>
        <dbReference type="ARBA" id="ARBA00023157"/>
    </source>
</evidence>
<accession>A0A7J7XDQ9</accession>
<protein>
    <recommendedName>
        <fullName evidence="5">Kazal-like domain-containing protein</fullName>
    </recommendedName>
</protein>
<dbReference type="FunFam" id="3.30.60.30:FF:000037">
    <property type="entry name" value="Ovomucoid"/>
    <property type="match status" value="1"/>
</dbReference>
<reference evidence="6 7" key="1">
    <citation type="journal article" date="2020" name="Nature">
        <title>Six reference-quality genomes reveal evolution of bat adaptations.</title>
        <authorList>
            <person name="Jebb D."/>
            <person name="Huang Z."/>
            <person name="Pippel M."/>
            <person name="Hughes G.M."/>
            <person name="Lavrichenko K."/>
            <person name="Devanna P."/>
            <person name="Winkler S."/>
            <person name="Jermiin L.S."/>
            <person name="Skirmuntt E.C."/>
            <person name="Katzourakis A."/>
            <person name="Burkitt-Gray L."/>
            <person name="Ray D.A."/>
            <person name="Sullivan K.A.M."/>
            <person name="Roscito J.G."/>
            <person name="Kirilenko B.M."/>
            <person name="Davalos L.M."/>
            <person name="Corthals A.P."/>
            <person name="Power M.L."/>
            <person name="Jones G."/>
            <person name="Ransome R.D."/>
            <person name="Dechmann D.K.N."/>
            <person name="Locatelli A.G."/>
            <person name="Puechmaille S.J."/>
            <person name="Fedrigo O."/>
            <person name="Jarvis E.D."/>
            <person name="Hiller M."/>
            <person name="Vernes S.C."/>
            <person name="Myers E.W."/>
            <person name="Teeling E.C."/>
        </authorList>
    </citation>
    <scope>NUCLEOTIDE SEQUENCE [LARGE SCALE GENOMIC DNA]</scope>
    <source>
        <strain evidence="6">MPipKuh1</strain>
        <tissue evidence="6">Flight muscle</tissue>
    </source>
</reference>
<keyword evidence="4" id="KW-0472">Membrane</keyword>
<dbReference type="AlphaFoldDB" id="A0A7J7XDQ9"/>
<evidence type="ECO:0000313" key="6">
    <source>
        <dbReference type="EMBL" id="KAF6347460.1"/>
    </source>
</evidence>
<keyword evidence="4" id="KW-0812">Transmembrane</keyword>
<evidence type="ECO:0000256" key="4">
    <source>
        <dbReference type="SAM" id="Phobius"/>
    </source>
</evidence>